<sequence length="724" mass="79069">MSPIAWNNINSPEGDGFKKLANVTDKVASIKEEQLVLNTIRCLAADLCQQFKGGHPGTVMGAAAIGIALWRYQMRYNPANPEWFNRDRYEAWTIDQIKQYHAPVMTGSIAAGHPEIEYPGIEVTTGPLGQGISNAVGMAIASKQLAATYNREGLKVVDNKIWCFTGDGCLQEGVGQEAVSIAGHLGLDSLILIYDNNSVTVDGNIDACFTDDTSAKVRAQGWHVIDVYNGSNDLAGILAALDEAKGTTGKPTFLNIRTVIGHSSQKQNTGSAHGAALGDDDVAHVKSTLGFNPDEKFVIPSKVYDYFAECGPKGAMAEQEWNKTMRTYAERYPSEYRELQMRLSGKFASDDWHARLPSKKDLPSAAQPTRKSSGIVVQALLPAYNSFVAGSADLLESTFVNFKGQVEFQKPESGLGDYSGRQIRFGIREFSMVGLSVGLAAYQKGMFIPVVSTFFMFWLYAAPAARMAALQGLRFIGIGTHDSIGIGEDGMYRVLATIPTFADSCFATPGPTHQPVELSSYFRSLPNFQLIRPADAEEVIGAWQLALSDDNADTPSLFALSRQAVPLLDGSDRNKVAKGAYVVYGQDVEPELTIVATGSEVSRAIETARALSSTQKVRVVSMPSQMHFDAQSLEYRQSVLPTSMSLVVAIEAWSSYGWTRYAHASCSMHTFGYSAPQEQLYEKFGFKPEHMAGKIDAWVHKWQAESRVPSVGEFEELLLGYAQH</sequence>
<dbReference type="EMBL" id="JASBWV010000032">
    <property type="protein sequence ID" value="KAJ9117363.1"/>
    <property type="molecule type" value="Genomic_DNA"/>
</dbReference>
<gene>
    <name evidence="1" type="ORF">QFC24_006457</name>
</gene>
<organism evidence="1 2">
    <name type="scientific">Naganishia onofrii</name>
    <dbReference type="NCBI Taxonomy" id="1851511"/>
    <lineage>
        <taxon>Eukaryota</taxon>
        <taxon>Fungi</taxon>
        <taxon>Dikarya</taxon>
        <taxon>Basidiomycota</taxon>
        <taxon>Agaricomycotina</taxon>
        <taxon>Tremellomycetes</taxon>
        <taxon>Filobasidiales</taxon>
        <taxon>Filobasidiaceae</taxon>
        <taxon>Naganishia</taxon>
    </lineage>
</organism>
<keyword evidence="2" id="KW-1185">Reference proteome</keyword>
<dbReference type="Proteomes" id="UP001234202">
    <property type="component" value="Unassembled WGS sequence"/>
</dbReference>
<protein>
    <submittedName>
        <fullName evidence="1">Uncharacterized protein</fullName>
    </submittedName>
</protein>
<evidence type="ECO:0000313" key="2">
    <source>
        <dbReference type="Proteomes" id="UP001234202"/>
    </source>
</evidence>
<proteinExistence type="predicted"/>
<reference evidence="1" key="1">
    <citation type="submission" date="2023-04" db="EMBL/GenBank/DDBJ databases">
        <title>Draft Genome sequencing of Naganishia species isolated from polar environments using Oxford Nanopore Technology.</title>
        <authorList>
            <person name="Leo P."/>
            <person name="Venkateswaran K."/>
        </authorList>
    </citation>
    <scope>NUCLEOTIDE SEQUENCE</scope>
    <source>
        <strain evidence="1">DBVPG 5303</strain>
    </source>
</reference>
<name>A0ACC2X0X0_9TREE</name>
<evidence type="ECO:0000313" key="1">
    <source>
        <dbReference type="EMBL" id="KAJ9117363.1"/>
    </source>
</evidence>
<accession>A0ACC2X0X0</accession>
<comment type="caution">
    <text evidence="1">The sequence shown here is derived from an EMBL/GenBank/DDBJ whole genome shotgun (WGS) entry which is preliminary data.</text>
</comment>